<feature type="compositionally biased region" description="Low complexity" evidence="1">
    <location>
        <begin position="114"/>
        <end position="172"/>
    </location>
</feature>
<dbReference type="RefSeq" id="WP_091568960.1">
    <property type="nucleotide sequence ID" value="NZ_FNHP01000004.1"/>
</dbReference>
<evidence type="ECO:0000313" key="4">
    <source>
        <dbReference type="EMBL" id="SDM32282.1"/>
    </source>
</evidence>
<keyword evidence="2" id="KW-0812">Transmembrane</keyword>
<feature type="transmembrane region" description="Helical" evidence="2">
    <location>
        <begin position="42"/>
        <end position="63"/>
    </location>
</feature>
<feature type="region of interest" description="Disordered" evidence="1">
    <location>
        <begin position="77"/>
        <end position="190"/>
    </location>
</feature>
<feature type="compositionally biased region" description="Low complexity" evidence="1">
    <location>
        <begin position="77"/>
        <end position="106"/>
    </location>
</feature>
<dbReference type="InterPro" id="IPR032389">
    <property type="entry name" value="GspB_C"/>
</dbReference>
<gene>
    <name evidence="4" type="ORF">SAMN05428957_104213</name>
</gene>
<accession>A0A1G9SA55</accession>
<sequence length="265" mass="26133">MSYILDALRRAQAERQRGAVPDLHSPAVAGPAPLPPERAAPLPWLLLAALGLAVVAAGGWWLARPQAGALEGAAPATAVAPAPAPPGTDAALPPTAASAAAAAQPLTAPPPVLALPDLPASPPKGAAAAAGERARAAAGRAPAAAELPAARAPAAPAPGQGAIRQAPGAAAPAGPPPAARPGAGGPPAGAIFTLDELPPAVRAQLPALKLAGISYSANPLHRMAIINGQVLHEGEAAAPGLVLERIEPGRAVWRFRDYRWALTAP</sequence>
<reference evidence="5" key="1">
    <citation type="submission" date="2016-10" db="EMBL/GenBank/DDBJ databases">
        <authorList>
            <person name="Varghese N."/>
            <person name="Submissions S."/>
        </authorList>
    </citation>
    <scope>NUCLEOTIDE SEQUENCE [LARGE SCALE GENOMIC DNA]</scope>
    <source>
        <strain evidence="5">EPL6</strain>
    </source>
</reference>
<feature type="domain" description="Type II secretion system protein GspB C-terminal" evidence="3">
    <location>
        <begin position="205"/>
        <end position="263"/>
    </location>
</feature>
<dbReference type="EMBL" id="FNHP01000004">
    <property type="protein sequence ID" value="SDM32282.1"/>
    <property type="molecule type" value="Genomic_DNA"/>
</dbReference>
<dbReference type="AlphaFoldDB" id="A0A1G9SA55"/>
<dbReference type="Pfam" id="PF16537">
    <property type="entry name" value="T2SSB"/>
    <property type="match status" value="1"/>
</dbReference>
<keyword evidence="2" id="KW-1133">Transmembrane helix</keyword>
<evidence type="ECO:0000256" key="2">
    <source>
        <dbReference type="SAM" id="Phobius"/>
    </source>
</evidence>
<name>A0A1G9SA55_9BURK</name>
<evidence type="ECO:0000256" key="1">
    <source>
        <dbReference type="SAM" id="MobiDB-lite"/>
    </source>
</evidence>
<dbReference type="OrthoDB" id="5432325at2"/>
<evidence type="ECO:0000313" key="5">
    <source>
        <dbReference type="Proteomes" id="UP000198552"/>
    </source>
</evidence>
<dbReference type="STRING" id="1527607.SAMN05428957_104213"/>
<dbReference type="Proteomes" id="UP000198552">
    <property type="component" value="Unassembled WGS sequence"/>
</dbReference>
<proteinExistence type="predicted"/>
<protein>
    <submittedName>
        <fullName evidence="4">General secretion pathway protein B</fullName>
    </submittedName>
</protein>
<evidence type="ECO:0000259" key="3">
    <source>
        <dbReference type="Pfam" id="PF16537"/>
    </source>
</evidence>
<keyword evidence="2" id="KW-0472">Membrane</keyword>
<organism evidence="4 5">
    <name type="scientific">Oryzisolibacter propanilivorax</name>
    <dbReference type="NCBI Taxonomy" id="1527607"/>
    <lineage>
        <taxon>Bacteria</taxon>
        <taxon>Pseudomonadati</taxon>
        <taxon>Pseudomonadota</taxon>
        <taxon>Betaproteobacteria</taxon>
        <taxon>Burkholderiales</taxon>
        <taxon>Comamonadaceae</taxon>
        <taxon>Oryzisolibacter</taxon>
    </lineage>
</organism>
<keyword evidence="5" id="KW-1185">Reference proteome</keyword>
<dbReference type="GO" id="GO:0015627">
    <property type="term" value="C:type II protein secretion system complex"/>
    <property type="evidence" value="ECO:0007669"/>
    <property type="project" value="InterPro"/>
</dbReference>